<evidence type="ECO:0000313" key="4">
    <source>
        <dbReference type="Proteomes" id="UP001630127"/>
    </source>
</evidence>
<organism evidence="3 4">
    <name type="scientific">Cinchona calisaya</name>
    <dbReference type="NCBI Taxonomy" id="153742"/>
    <lineage>
        <taxon>Eukaryota</taxon>
        <taxon>Viridiplantae</taxon>
        <taxon>Streptophyta</taxon>
        <taxon>Embryophyta</taxon>
        <taxon>Tracheophyta</taxon>
        <taxon>Spermatophyta</taxon>
        <taxon>Magnoliopsida</taxon>
        <taxon>eudicotyledons</taxon>
        <taxon>Gunneridae</taxon>
        <taxon>Pentapetalae</taxon>
        <taxon>asterids</taxon>
        <taxon>lamiids</taxon>
        <taxon>Gentianales</taxon>
        <taxon>Rubiaceae</taxon>
        <taxon>Cinchonoideae</taxon>
        <taxon>Cinchoneae</taxon>
        <taxon>Cinchona</taxon>
    </lineage>
</organism>
<keyword evidence="4" id="KW-1185">Reference proteome</keyword>
<evidence type="ECO:0000313" key="3">
    <source>
        <dbReference type="EMBL" id="KAL3530524.1"/>
    </source>
</evidence>
<dbReference type="PANTHER" id="PTHR11926:SF1494">
    <property type="entry name" value="FLAVONOL 3-O-GLUCOSYLTRANSFERASE UGT76E12-RELATED"/>
    <property type="match status" value="1"/>
</dbReference>
<dbReference type="AlphaFoldDB" id="A0ABD3AH30"/>
<evidence type="ECO:0000256" key="2">
    <source>
        <dbReference type="ARBA" id="ARBA00022676"/>
    </source>
</evidence>
<comment type="similarity">
    <text evidence="1">Belongs to the UDP-glycosyltransferase family.</text>
</comment>
<dbReference type="Proteomes" id="UP001630127">
    <property type="component" value="Unassembled WGS sequence"/>
</dbReference>
<keyword evidence="2" id="KW-0808">Transferase</keyword>
<dbReference type="PANTHER" id="PTHR11926">
    <property type="entry name" value="GLUCOSYL/GLUCURONOSYL TRANSFERASES"/>
    <property type="match status" value="1"/>
</dbReference>
<dbReference type="Gene3D" id="3.40.50.2000">
    <property type="entry name" value="Glycogen Phosphorylase B"/>
    <property type="match status" value="2"/>
</dbReference>
<sequence>MVVSPQKPHAILVSYPLQGHVIPSVHLAIKLASREVRKSGLDIRYTTVPDGLPIGFDRSLNHDPFMAALLYVFSAQVEEEVQKIVKSGPHVTCLIADTFFVWPGIYAPVKKSDLEEIANGLLESEISFVWVLRPDVVASDDHNSLSDGFRAAAGDRGMIIPWCCQINVLNHHSIGGFLTHCVGTQFWKAFGVKYHYCVLTDQFTN</sequence>
<evidence type="ECO:0000256" key="1">
    <source>
        <dbReference type="ARBA" id="ARBA00009995"/>
    </source>
</evidence>
<dbReference type="EMBL" id="JBJUIK010000004">
    <property type="protein sequence ID" value="KAL3530524.1"/>
    <property type="molecule type" value="Genomic_DNA"/>
</dbReference>
<name>A0ABD3AH30_9GENT</name>
<proteinExistence type="inferred from homology"/>
<reference evidence="3 4" key="1">
    <citation type="submission" date="2024-11" db="EMBL/GenBank/DDBJ databases">
        <title>A near-complete genome assembly of Cinchona calisaya.</title>
        <authorList>
            <person name="Lian D.C."/>
            <person name="Zhao X.W."/>
            <person name="Wei L."/>
        </authorList>
    </citation>
    <scope>NUCLEOTIDE SEQUENCE [LARGE SCALE GENOMIC DNA]</scope>
    <source>
        <tissue evidence="3">Nenye</tissue>
    </source>
</reference>
<gene>
    <name evidence="3" type="ORF">ACH5RR_009846</name>
</gene>
<dbReference type="GO" id="GO:0016757">
    <property type="term" value="F:glycosyltransferase activity"/>
    <property type="evidence" value="ECO:0007669"/>
    <property type="project" value="UniProtKB-KW"/>
</dbReference>
<comment type="caution">
    <text evidence="3">The sequence shown here is derived from an EMBL/GenBank/DDBJ whole genome shotgun (WGS) entry which is preliminary data.</text>
</comment>
<keyword evidence="2" id="KW-0328">Glycosyltransferase</keyword>
<accession>A0ABD3AH30</accession>
<dbReference type="SUPFAM" id="SSF53756">
    <property type="entry name" value="UDP-Glycosyltransferase/glycogen phosphorylase"/>
    <property type="match status" value="2"/>
</dbReference>
<protein>
    <submittedName>
        <fullName evidence="3">Uncharacterized protein</fullName>
    </submittedName>
</protein>